<reference evidence="1 2" key="1">
    <citation type="submission" date="2021-03" db="EMBL/GenBank/DDBJ databases">
        <title>Flavobacterium Flabelliformis Sp. Nov. And Flavobacterium Geliluteum Sp. Nov., Two Novel Multidrug Resistant Psychrophilic Species Isolated From Antarctica.</title>
        <authorList>
            <person name="Kralova S."/>
            <person name="Busse H.J."/>
            <person name="Bezdicek M."/>
            <person name="Nykrynova M."/>
            <person name="Kroupova E."/>
            <person name="Krsek D."/>
            <person name="Sedlacek I."/>
        </authorList>
    </citation>
    <scope>NUCLEOTIDE SEQUENCE [LARGE SCALE GENOMIC DNA]</scope>
    <source>
        <strain evidence="1 2">P4023</strain>
    </source>
</reference>
<protein>
    <submittedName>
        <fullName evidence="1">Bacteriophage abortive infection AbiH family protein</fullName>
    </submittedName>
</protein>
<gene>
    <name evidence="1" type="ORF">J3S90_09110</name>
</gene>
<dbReference type="EMBL" id="JAGFBU010000003">
    <property type="protein sequence ID" value="MBP4141961.1"/>
    <property type="molecule type" value="Genomic_DNA"/>
</dbReference>
<evidence type="ECO:0000313" key="1">
    <source>
        <dbReference type="EMBL" id="MBP4141961.1"/>
    </source>
</evidence>
<sequence>MNTLYIIGNGFDLYHGLNTSYKSFGFYLKEKHSEIYDYLIDYYGLPYLDDPDINYYEWNSFESALADLNYESVLEDNSDYLPNPASDDFRDGDWHALEQVMEGLVNDLTINLFNEFKNFIRNVEFPIKDNNELLNIDKNSKFLSFNYTDTLERYYGISSNNILYIHNKALSNDILILGHGTNPESFVKVEEKMPNNLTIEEQQEWYERMSDNYDFSYDRGLDTILGYFNKSFKYTEDLINQNNNFFNNLNSIKKVVVLGQSVSDVDQPYFRKIIDSIEDKDIKWTSSYYGDKQPLYENLKSIGLHYEQIDFITLDEIRQEDKNQLKLF</sequence>
<organism evidence="1 2">
    <name type="scientific">Flavobacterium flabelliforme</name>
    <dbReference type="NCBI Taxonomy" id="2816119"/>
    <lineage>
        <taxon>Bacteria</taxon>
        <taxon>Pseudomonadati</taxon>
        <taxon>Bacteroidota</taxon>
        <taxon>Flavobacteriia</taxon>
        <taxon>Flavobacteriales</taxon>
        <taxon>Flavobacteriaceae</taxon>
        <taxon>Flavobacterium</taxon>
    </lineage>
</organism>
<dbReference type="InterPro" id="IPR025935">
    <property type="entry name" value="AbiH"/>
</dbReference>
<dbReference type="Pfam" id="PF14253">
    <property type="entry name" value="AbiH"/>
    <property type="match status" value="1"/>
</dbReference>
<keyword evidence="2" id="KW-1185">Reference proteome</keyword>
<dbReference type="RefSeq" id="WP_210645932.1">
    <property type="nucleotide sequence ID" value="NZ_JAGFBU010000003.1"/>
</dbReference>
<accession>A0ABS5CTL4</accession>
<name>A0ABS5CTL4_9FLAO</name>
<comment type="caution">
    <text evidence="1">The sequence shown here is derived from an EMBL/GenBank/DDBJ whole genome shotgun (WGS) entry which is preliminary data.</text>
</comment>
<dbReference type="Proteomes" id="UP000674217">
    <property type="component" value="Unassembled WGS sequence"/>
</dbReference>
<evidence type="ECO:0000313" key="2">
    <source>
        <dbReference type="Proteomes" id="UP000674217"/>
    </source>
</evidence>
<proteinExistence type="predicted"/>